<proteinExistence type="predicted"/>
<protein>
    <submittedName>
        <fullName evidence="11">Uncharacterized protein LOC107265492</fullName>
    </submittedName>
</protein>
<evidence type="ECO:0000256" key="9">
    <source>
        <dbReference type="SAM" id="SignalP"/>
    </source>
</evidence>
<keyword evidence="7" id="KW-0325">Glycoprotein</keyword>
<evidence type="ECO:0000256" key="5">
    <source>
        <dbReference type="ARBA" id="ARBA00023136"/>
    </source>
</evidence>
<comment type="subcellular location">
    <subcellularLocation>
        <location evidence="1">Cell membrane</location>
        <topology evidence="1">Multi-pass membrane protein</topology>
    </subcellularLocation>
</comment>
<reference evidence="11" key="1">
    <citation type="submission" date="2025-08" db="UniProtKB">
        <authorList>
            <consortium name="RefSeq"/>
        </authorList>
    </citation>
    <scope>IDENTIFICATION</scope>
</reference>
<evidence type="ECO:0000313" key="10">
    <source>
        <dbReference type="Proteomes" id="UP000694920"/>
    </source>
</evidence>
<keyword evidence="2" id="KW-1003">Cell membrane</keyword>
<dbReference type="PANTHER" id="PTHR42643:SF24">
    <property type="entry name" value="IONOTROPIC RECEPTOR 60A"/>
    <property type="match status" value="1"/>
</dbReference>
<feature type="transmembrane region" description="Helical" evidence="8">
    <location>
        <begin position="571"/>
        <end position="593"/>
    </location>
</feature>
<keyword evidence="6" id="KW-0675">Receptor</keyword>
<evidence type="ECO:0000313" key="11">
    <source>
        <dbReference type="RefSeq" id="XP_015590471.1"/>
    </source>
</evidence>
<dbReference type="RefSeq" id="XP_015590471.1">
    <property type="nucleotide sequence ID" value="XM_015734985.1"/>
</dbReference>
<keyword evidence="9" id="KW-0732">Signal</keyword>
<feature type="transmembrane region" description="Helical" evidence="8">
    <location>
        <begin position="345"/>
        <end position="368"/>
    </location>
</feature>
<evidence type="ECO:0000256" key="4">
    <source>
        <dbReference type="ARBA" id="ARBA00022989"/>
    </source>
</evidence>
<dbReference type="Proteomes" id="UP000694920">
    <property type="component" value="Unplaced"/>
</dbReference>
<evidence type="ECO:0000256" key="8">
    <source>
        <dbReference type="SAM" id="Phobius"/>
    </source>
</evidence>
<feature type="chain" id="PRO_5042510294" evidence="9">
    <location>
        <begin position="24"/>
        <end position="595"/>
    </location>
</feature>
<evidence type="ECO:0000256" key="7">
    <source>
        <dbReference type="ARBA" id="ARBA00023180"/>
    </source>
</evidence>
<dbReference type="KEGG" id="ccin:107265492"/>
<evidence type="ECO:0000256" key="2">
    <source>
        <dbReference type="ARBA" id="ARBA00022475"/>
    </source>
</evidence>
<evidence type="ECO:0000256" key="6">
    <source>
        <dbReference type="ARBA" id="ARBA00023170"/>
    </source>
</evidence>
<evidence type="ECO:0000256" key="1">
    <source>
        <dbReference type="ARBA" id="ARBA00004651"/>
    </source>
</evidence>
<dbReference type="AlphaFoldDB" id="A0AAJ7FGC4"/>
<dbReference type="GeneID" id="107265492"/>
<keyword evidence="4 8" id="KW-1133">Transmembrane helix</keyword>
<feature type="signal peptide" evidence="9">
    <location>
        <begin position="1"/>
        <end position="23"/>
    </location>
</feature>
<accession>A0AAJ7FGC4</accession>
<name>A0AAJ7FGC4_CEPCN</name>
<dbReference type="SUPFAM" id="SSF53850">
    <property type="entry name" value="Periplasmic binding protein-like II"/>
    <property type="match status" value="1"/>
</dbReference>
<gene>
    <name evidence="11" type="primary">LOC107265492</name>
</gene>
<keyword evidence="10" id="KW-1185">Reference proteome</keyword>
<dbReference type="PANTHER" id="PTHR42643">
    <property type="entry name" value="IONOTROPIC RECEPTOR 20A-RELATED"/>
    <property type="match status" value="1"/>
</dbReference>
<sequence length="595" mass="67529">MAKTLRIDLVLLVLASVSRMGAAIVTPMLAPIFERIGDRDLINRDVLEVQLDISKFSKVTPCLRELYPFMSRRENVSVFLSNVLGDRHYFRLFLTSLQPDVAFFVRNDRLPETSAYNRSSNAFILFRDADDLSEAINLIDLCAPRCNHVIILTTVYEEDKDFLNDVYRLVQFMWQQMTVKLVIVGLVGERALVAGSLGFERGKMPEPSGPVILAECWEGVLKRREEIFGNYETRGMKIGVGFFEREPFVYAAKDNGTEEIRRIEGIEGQLVESIASNMGITLVRTEFTLENGTDVFEKIVEINKNNSSYHVLMSGLHWKIDKHIEYSVFYDVSEVVWTVPERTHFSLLAFVTPFADTVWIAFGGLFVFTVILRCLLLRKLSFISVLSLILGVALPRQPDGTSERIQFLSWTIFGYITSQMYLASMASQLMKSSHQEIGDMEELLSRMSDLKLGGMTVHRDLFQNEKDDSLVDDLISGKNNSIALVTELSAASLAAGISYGHIVRERIAHYALCLAVLKGVPYMDKFNSKITHLVEGGFIKYWWRSIGQDRVRRYDEDETLFNLGIKELSPCFLLLFMGHSLGLLVLILEIILINA</sequence>
<dbReference type="GO" id="GO:0005886">
    <property type="term" value="C:plasma membrane"/>
    <property type="evidence" value="ECO:0007669"/>
    <property type="project" value="UniProtKB-SubCell"/>
</dbReference>
<evidence type="ECO:0000256" key="3">
    <source>
        <dbReference type="ARBA" id="ARBA00022692"/>
    </source>
</evidence>
<keyword evidence="5 8" id="KW-0472">Membrane</keyword>
<organism evidence="10 11">
    <name type="scientific">Cephus cinctus</name>
    <name type="common">Wheat stem sawfly</name>
    <dbReference type="NCBI Taxonomy" id="211228"/>
    <lineage>
        <taxon>Eukaryota</taxon>
        <taxon>Metazoa</taxon>
        <taxon>Ecdysozoa</taxon>
        <taxon>Arthropoda</taxon>
        <taxon>Hexapoda</taxon>
        <taxon>Insecta</taxon>
        <taxon>Pterygota</taxon>
        <taxon>Neoptera</taxon>
        <taxon>Endopterygota</taxon>
        <taxon>Hymenoptera</taxon>
        <taxon>Cephoidea</taxon>
        <taxon>Cephidae</taxon>
        <taxon>Cephus</taxon>
    </lineage>
</organism>
<dbReference type="InterPro" id="IPR052192">
    <property type="entry name" value="Insect_Ionotropic_Sensory_Rcpt"/>
</dbReference>
<dbReference type="Gene3D" id="1.10.287.70">
    <property type="match status" value="1"/>
</dbReference>
<keyword evidence="3 8" id="KW-0812">Transmembrane</keyword>